<evidence type="ECO:0000313" key="9">
    <source>
        <dbReference type="Proteomes" id="UP000191901"/>
    </source>
</evidence>
<evidence type="ECO:0000256" key="5">
    <source>
        <dbReference type="ARBA" id="ARBA00023274"/>
    </source>
</evidence>
<dbReference type="PANTHER" id="PTHR21349">
    <property type="entry name" value="50S RIBOSOMAL PROTEIN L21"/>
    <property type="match status" value="1"/>
</dbReference>
<dbReference type="GO" id="GO:1990904">
    <property type="term" value="C:ribonucleoprotein complex"/>
    <property type="evidence" value="ECO:0007669"/>
    <property type="project" value="UniProtKB-KW"/>
</dbReference>
<dbReference type="AlphaFoldDB" id="A0A1Z3HPM4"/>
<comment type="function">
    <text evidence="6 7">This protein binds to 23S rRNA in the presence of protein L20.</text>
</comment>
<proteinExistence type="inferred from homology"/>
<comment type="similarity">
    <text evidence="1 6 7">Belongs to the bacterial ribosomal protein bL21 family.</text>
</comment>
<dbReference type="GO" id="GO:0005737">
    <property type="term" value="C:cytoplasm"/>
    <property type="evidence" value="ECO:0007669"/>
    <property type="project" value="UniProtKB-ARBA"/>
</dbReference>
<dbReference type="InterPro" id="IPR018258">
    <property type="entry name" value="Ribosomal_bL21_CS"/>
</dbReference>
<dbReference type="GO" id="GO:0003735">
    <property type="term" value="F:structural constituent of ribosome"/>
    <property type="evidence" value="ECO:0007669"/>
    <property type="project" value="InterPro"/>
</dbReference>
<accession>A0A1Z3HPM4</accession>
<keyword evidence="3 6" id="KW-0694">RNA-binding</keyword>
<reference evidence="8 9" key="1">
    <citation type="journal article" date="2016" name="Biochim. Biophys. Acta">
        <title>Characterization of red-shifted phycobilisomes isolated from the chlorophyll f-containing cyanobacterium Halomicronema hongdechloris.</title>
        <authorList>
            <person name="Li Y."/>
            <person name="Lin Y."/>
            <person name="Garvey C.J."/>
            <person name="Birch D."/>
            <person name="Corkery R.W."/>
            <person name="Loughlin P.C."/>
            <person name="Scheer H."/>
            <person name="Willows R.D."/>
            <person name="Chen M."/>
        </authorList>
    </citation>
    <scope>NUCLEOTIDE SEQUENCE [LARGE SCALE GENOMIC DNA]</scope>
    <source>
        <strain evidence="8 9">C2206</strain>
    </source>
</reference>
<evidence type="ECO:0000256" key="3">
    <source>
        <dbReference type="ARBA" id="ARBA00022884"/>
    </source>
</evidence>
<evidence type="ECO:0000256" key="4">
    <source>
        <dbReference type="ARBA" id="ARBA00022980"/>
    </source>
</evidence>
<evidence type="ECO:0000313" key="8">
    <source>
        <dbReference type="EMBL" id="ASC72206.1"/>
    </source>
</evidence>
<dbReference type="Proteomes" id="UP000191901">
    <property type="component" value="Chromosome"/>
</dbReference>
<dbReference type="KEGG" id="hhg:XM38_031610"/>
<dbReference type="STRING" id="1641165.XM38_07255"/>
<dbReference type="NCBIfam" id="TIGR00061">
    <property type="entry name" value="L21"/>
    <property type="match status" value="1"/>
</dbReference>
<sequence>MTYAIVETSGKQLRVEPGRFYDIDRIAVAEDEQITLDRVLLVNDDGEIVVGQPTVTNATVSATVMRHLRGRKVVVYKMRPKKKTRKKQGHRQELTRIMIDSITVGGKSIGEVAHATEPVEPVATEVVAEAE</sequence>
<dbReference type="PANTHER" id="PTHR21349:SF0">
    <property type="entry name" value="LARGE RIBOSOMAL SUBUNIT PROTEIN BL21M"/>
    <property type="match status" value="1"/>
</dbReference>
<dbReference type="HAMAP" id="MF_01363">
    <property type="entry name" value="Ribosomal_bL21"/>
    <property type="match status" value="1"/>
</dbReference>
<dbReference type="OrthoDB" id="9813334at2"/>
<dbReference type="GO" id="GO:0019843">
    <property type="term" value="F:rRNA binding"/>
    <property type="evidence" value="ECO:0007669"/>
    <property type="project" value="UniProtKB-UniRule"/>
</dbReference>
<protein>
    <recommendedName>
        <fullName evidence="6">Large ribosomal subunit protein bL21</fullName>
    </recommendedName>
</protein>
<dbReference type="RefSeq" id="WP_080807101.1">
    <property type="nucleotide sequence ID" value="NZ_CP021983.2"/>
</dbReference>
<evidence type="ECO:0000256" key="6">
    <source>
        <dbReference type="HAMAP-Rule" id="MF_01363"/>
    </source>
</evidence>
<dbReference type="SUPFAM" id="SSF141091">
    <property type="entry name" value="L21p-like"/>
    <property type="match status" value="1"/>
</dbReference>
<name>A0A1Z3HPM4_9CYAN</name>
<comment type="subunit">
    <text evidence="6">Part of the 50S ribosomal subunit. Contacts protein L20.</text>
</comment>
<dbReference type="Pfam" id="PF00829">
    <property type="entry name" value="Ribosomal_L21p"/>
    <property type="match status" value="1"/>
</dbReference>
<evidence type="ECO:0000256" key="1">
    <source>
        <dbReference type="ARBA" id="ARBA00008563"/>
    </source>
</evidence>
<evidence type="ECO:0000256" key="2">
    <source>
        <dbReference type="ARBA" id="ARBA00022730"/>
    </source>
</evidence>
<dbReference type="PROSITE" id="PS01169">
    <property type="entry name" value="RIBOSOMAL_L21"/>
    <property type="match status" value="1"/>
</dbReference>
<keyword evidence="5 6" id="KW-0687">Ribonucleoprotein</keyword>
<keyword evidence="2 6" id="KW-0699">rRNA-binding</keyword>
<keyword evidence="4 6" id="KW-0689">Ribosomal protein</keyword>
<dbReference type="InterPro" id="IPR028909">
    <property type="entry name" value="bL21-like"/>
</dbReference>
<keyword evidence="9" id="KW-1185">Reference proteome</keyword>
<dbReference type="InterPro" id="IPR036164">
    <property type="entry name" value="bL21-like_sf"/>
</dbReference>
<dbReference type="GO" id="GO:0006412">
    <property type="term" value="P:translation"/>
    <property type="evidence" value="ECO:0007669"/>
    <property type="project" value="UniProtKB-UniRule"/>
</dbReference>
<dbReference type="GO" id="GO:0005840">
    <property type="term" value="C:ribosome"/>
    <property type="evidence" value="ECO:0007669"/>
    <property type="project" value="UniProtKB-KW"/>
</dbReference>
<organism evidence="8 9">
    <name type="scientific">Halomicronema hongdechloris C2206</name>
    <dbReference type="NCBI Taxonomy" id="1641165"/>
    <lineage>
        <taxon>Bacteria</taxon>
        <taxon>Bacillati</taxon>
        <taxon>Cyanobacteriota</taxon>
        <taxon>Cyanophyceae</taxon>
        <taxon>Nodosilineales</taxon>
        <taxon>Nodosilineaceae</taxon>
        <taxon>Halomicronema</taxon>
    </lineage>
</organism>
<dbReference type="InterPro" id="IPR001787">
    <property type="entry name" value="Ribosomal_bL21"/>
</dbReference>
<evidence type="ECO:0000256" key="7">
    <source>
        <dbReference type="RuleBase" id="RU000562"/>
    </source>
</evidence>
<gene>
    <name evidence="6 8" type="primary">rplU</name>
    <name evidence="6" type="synonym">rpl21</name>
    <name evidence="8" type="ORF">XM38_031610</name>
</gene>
<dbReference type="EMBL" id="CP021983">
    <property type="protein sequence ID" value="ASC72206.1"/>
    <property type="molecule type" value="Genomic_DNA"/>
</dbReference>